<dbReference type="InterPro" id="IPR026704">
    <property type="entry name" value="KATNIP"/>
</dbReference>
<dbReference type="OrthoDB" id="304622at2759"/>
<reference evidence="3" key="1">
    <citation type="submission" date="2019-05" db="EMBL/GenBank/DDBJ databases">
        <title>Annotation for the trematode Paragonimus heterotremus.</title>
        <authorList>
            <person name="Choi Y.-J."/>
        </authorList>
    </citation>
    <scope>NUCLEOTIDE SEQUENCE</scope>
    <source>
        <strain evidence="3">LC</strain>
    </source>
</reference>
<dbReference type="Proteomes" id="UP000748531">
    <property type="component" value="Unassembled WGS sequence"/>
</dbReference>
<dbReference type="Pfam" id="PF14652">
    <property type="entry name" value="DUF4457"/>
    <property type="match status" value="2"/>
</dbReference>
<dbReference type="EMBL" id="LUCH01001679">
    <property type="protein sequence ID" value="KAF5402655.1"/>
    <property type="molecule type" value="Genomic_DNA"/>
</dbReference>
<feature type="domain" description="KATNIP" evidence="2">
    <location>
        <begin position="941"/>
        <end position="1074"/>
    </location>
</feature>
<name>A0A8J4WSH0_9TREM</name>
<comment type="caution">
    <text evidence="3">The sequence shown here is derived from an EMBL/GenBank/DDBJ whole genome shotgun (WGS) entry which is preliminary data.</text>
</comment>
<evidence type="ECO:0000259" key="2">
    <source>
        <dbReference type="Pfam" id="PF14652"/>
    </source>
</evidence>
<evidence type="ECO:0000313" key="3">
    <source>
        <dbReference type="EMBL" id="KAF5402655.1"/>
    </source>
</evidence>
<keyword evidence="4" id="KW-1185">Reference proteome</keyword>
<proteinExistence type="predicted"/>
<dbReference type="PANTHER" id="PTHR21534:SF0">
    <property type="entry name" value="KATANIN-INTERACTING PROTEIN"/>
    <property type="match status" value="1"/>
</dbReference>
<evidence type="ECO:0000313" key="4">
    <source>
        <dbReference type="Proteomes" id="UP000748531"/>
    </source>
</evidence>
<gene>
    <name evidence="3" type="ORF">PHET_04086</name>
</gene>
<dbReference type="AlphaFoldDB" id="A0A8J4WSH0"/>
<dbReference type="PANTHER" id="PTHR21534">
    <property type="entry name" value="KATANIN-INTERACTING PROTEIN"/>
    <property type="match status" value="1"/>
</dbReference>
<protein>
    <recommendedName>
        <fullName evidence="2">KATNIP domain-containing protein</fullName>
    </recommendedName>
</protein>
<dbReference type="InterPro" id="IPR027859">
    <property type="entry name" value="KATNIP_dom"/>
</dbReference>
<accession>A0A8J4WSH0</accession>
<feature type="compositionally biased region" description="Polar residues" evidence="1">
    <location>
        <begin position="109"/>
        <end position="128"/>
    </location>
</feature>
<feature type="region of interest" description="Disordered" evidence="1">
    <location>
        <begin position="97"/>
        <end position="130"/>
    </location>
</feature>
<sequence>MSGTNDSSEANLSTCELRNKPVKIVAEHVDSQYQNYLLELRNRNRHRLLMNRKSRDSIRRERLEQGFTLYFNSTPRISNNSTLQKTHYEGKLFSVQSSRKAKTKPPHMCNSNVTHNKRTTSAPQATTGQRRKAWNKIERPKTNTFAPERNRQLSSLQVSSDVSVDEMDKDEEQSISLLKENNGVVGLNDLSEVFCQNNSSFNASQNGHQTCTINVQLDIMDNWGDPNKVNLQAIQVLFGPGVVSHLRMSRCNSIRNDGNDGDELRSDGLEQIIQTELTVNLASSGWMTTKDRLPLRITLQFTCYFHETRSHLDIHLRLFNPKDSDLILAGVRRCGILIFQSTFPSSLEMLYGEVRKANNLSSEQNATTFTLKYPFKPTKLNEQCDVVCRSQVEPAQTYGNVADKFSLKDCEPTTRGGPRIAIKPKNKYDWLAKSATQHSDSRLSDCHLLSKVSEELLDRSSEKYESASLHPCSNNRIRNNNLLEESWTSLNFFDHFHAGRLASDALLPATEPLKRELPHARKVSPPVQEEEQMYSTSTYLFTARSKEDSENSRCSVETPFSQLQTKIFCPRRPLDQIICIPELPLGRVLIFDIVSTWGDVYYVGLSGIEIFTSDGMEISSHCEISADPSDINILPGYEQDPRVVQNLIDTINWTRDDVHMWLAPFTAGARHLIRLSLPSWSKQIALLRIWNYNKSRVHTSRGVREMIIYLDDEPIFQGELRRASGLESGGPDDFSETILFTTDDEILERIAVNDKVLSNYKGDINALNNAVDFSTEIEKRPVTVVPQSNDNIPKQEPREEAGTSCLQSGFQQLSISTPPVITSLELTLLDTWAFDSRRIGLTGLEILDNYSETVPVEEAILLSEWDTSHLPTDRLFDNHNETTDCDHMWSCDFQRKSPPRLRLKLGREANIFAIRIWNYNNRQVDEDYGVKLLRIVDNLGRLQIYSAWHDKYYVGLNGLEMIDMNGAPVPKKEFLIFASPSSVNELHPSNLINPDVRTVDKLIDGINSGKDVAHHCWLTPILPNKLPCIYVVFNEPVKLAGIRLWNYTRTQERGVREFAVFVDDQLVFRGYLPKSSDNNSLSSVEHSSFGTRFMKCRVNGILPACDSRNQKQSSHYYLVAFDHDVLRTFGEDPRFILGSDDSVLDKTNVNEDAPLLLTNTDRWKHTLPKKPSLFNGISMKAVNQTLRPFTCVSSKPVNECDICLS</sequence>
<evidence type="ECO:0000256" key="1">
    <source>
        <dbReference type="SAM" id="MobiDB-lite"/>
    </source>
</evidence>
<feature type="domain" description="KATNIP" evidence="2">
    <location>
        <begin position="592"/>
        <end position="863"/>
    </location>
</feature>
<organism evidence="3 4">
    <name type="scientific">Paragonimus heterotremus</name>
    <dbReference type="NCBI Taxonomy" id="100268"/>
    <lineage>
        <taxon>Eukaryota</taxon>
        <taxon>Metazoa</taxon>
        <taxon>Spiralia</taxon>
        <taxon>Lophotrochozoa</taxon>
        <taxon>Platyhelminthes</taxon>
        <taxon>Trematoda</taxon>
        <taxon>Digenea</taxon>
        <taxon>Plagiorchiida</taxon>
        <taxon>Troglotremata</taxon>
        <taxon>Troglotrematidae</taxon>
        <taxon>Paragonimus</taxon>
    </lineage>
</organism>